<protein>
    <submittedName>
        <fullName evidence="1">Uncharacterized protein</fullName>
    </submittedName>
</protein>
<reference evidence="1 2" key="1">
    <citation type="submission" date="2017-06" db="EMBL/GenBank/DDBJ databases">
        <title>Celeribacter sp. TSPH2 complete genome sequence.</title>
        <authorList>
            <person name="Woo J.-H."/>
            <person name="Kim H.-S."/>
        </authorList>
    </citation>
    <scope>NUCLEOTIDE SEQUENCE [LARGE SCALE GENOMIC DNA]</scope>
    <source>
        <strain evidence="1 2">TSPH2</strain>
    </source>
</reference>
<dbReference type="Proteomes" id="UP000217935">
    <property type="component" value="Chromosome"/>
</dbReference>
<organism evidence="1 2">
    <name type="scientific">Celeribacter ethanolicus</name>
    <dbReference type="NCBI Taxonomy" id="1758178"/>
    <lineage>
        <taxon>Bacteria</taxon>
        <taxon>Pseudomonadati</taxon>
        <taxon>Pseudomonadota</taxon>
        <taxon>Alphaproteobacteria</taxon>
        <taxon>Rhodobacterales</taxon>
        <taxon>Roseobacteraceae</taxon>
        <taxon>Celeribacter</taxon>
    </lineage>
</organism>
<name>A0A291G808_9RHOB</name>
<dbReference type="KEGG" id="ceh:CEW89_00360"/>
<dbReference type="OrthoDB" id="7277848at2"/>
<gene>
    <name evidence="1" type="ORF">CEW89_00360</name>
</gene>
<proteinExistence type="predicted"/>
<sequence>MAASNHIVFQSYETKIEELEQQKALVAETLHSQPQKPDSFEDKLEPVLTFFANPWKLWETGHTTRADWWRNWPLQSALSMIENWVPEPRK</sequence>
<dbReference type="RefSeq" id="WP_096804483.1">
    <property type="nucleotide sequence ID" value="NZ_CP022196.1"/>
</dbReference>
<evidence type="ECO:0000313" key="1">
    <source>
        <dbReference type="EMBL" id="ATG46156.1"/>
    </source>
</evidence>
<dbReference type="AlphaFoldDB" id="A0A291G808"/>
<accession>A0A291G808</accession>
<evidence type="ECO:0000313" key="2">
    <source>
        <dbReference type="Proteomes" id="UP000217935"/>
    </source>
</evidence>
<keyword evidence="2" id="KW-1185">Reference proteome</keyword>
<dbReference type="EMBL" id="CP022196">
    <property type="protein sequence ID" value="ATG46156.1"/>
    <property type="molecule type" value="Genomic_DNA"/>
</dbReference>